<dbReference type="Proteomes" id="UP000275408">
    <property type="component" value="Unassembled WGS sequence"/>
</dbReference>
<evidence type="ECO:0000313" key="2">
    <source>
        <dbReference type="EMBL" id="RMX58547.1"/>
    </source>
</evidence>
<dbReference type="InterPro" id="IPR031907">
    <property type="entry name" value="MCM3AP_GANP"/>
</dbReference>
<evidence type="ECO:0000259" key="1">
    <source>
        <dbReference type="Pfam" id="PF16769"/>
    </source>
</evidence>
<name>A0A3M6UY59_POCDA</name>
<dbReference type="OrthoDB" id="21502at2759"/>
<proteinExistence type="predicted"/>
<gene>
    <name evidence="2" type="ORF">pdam_00022760</name>
</gene>
<sequence>VPDATWNSYENLQRMNTLITSLKLPPPPPAAVDGTWESESNLCLEYARRLSPDTASLLNRVKWILARTQRALNGIDLPLASPWLSASQVPWPLVLEACVNFRLTPLHSDPGLEEQDVYFLPEELDAFYPPTLWMQSVNLSKKEAAKAKRKIESVIQIFELKPVLIFSLESSKPKKSKDTKLQESFLDMEQQFQDITGLSRTLATPSVQSTPVVTSSYLSVPTITPLLVTPPLVTSVPRASSMVKESPCSSSQAEIRIMNEQLKSAVDEAKMQSRR</sequence>
<dbReference type="EMBL" id="RCHS01000489">
    <property type="protein sequence ID" value="RMX58547.1"/>
    <property type="molecule type" value="Genomic_DNA"/>
</dbReference>
<dbReference type="Pfam" id="PF16769">
    <property type="entry name" value="MCM3AP_GANP"/>
    <property type="match status" value="1"/>
</dbReference>
<dbReference type="AlphaFoldDB" id="A0A3M6UY59"/>
<comment type="caution">
    <text evidence="2">The sequence shown here is derived from an EMBL/GenBank/DDBJ whole genome shotgun (WGS) entry which is preliminary data.</text>
</comment>
<organism evidence="2 3">
    <name type="scientific">Pocillopora damicornis</name>
    <name type="common">Cauliflower coral</name>
    <name type="synonym">Millepora damicornis</name>
    <dbReference type="NCBI Taxonomy" id="46731"/>
    <lineage>
        <taxon>Eukaryota</taxon>
        <taxon>Metazoa</taxon>
        <taxon>Cnidaria</taxon>
        <taxon>Anthozoa</taxon>
        <taxon>Hexacorallia</taxon>
        <taxon>Scleractinia</taxon>
        <taxon>Astrocoeniina</taxon>
        <taxon>Pocilloporidae</taxon>
        <taxon>Pocillopora</taxon>
    </lineage>
</organism>
<evidence type="ECO:0000313" key="3">
    <source>
        <dbReference type="Proteomes" id="UP000275408"/>
    </source>
</evidence>
<feature type="domain" description="Germinal-centre associated nuclear protein MCM3AP" evidence="1">
    <location>
        <begin position="2"/>
        <end position="180"/>
    </location>
</feature>
<feature type="non-terminal residue" evidence="2">
    <location>
        <position position="1"/>
    </location>
</feature>
<reference evidence="2 3" key="1">
    <citation type="journal article" date="2018" name="Sci. Rep.">
        <title>Comparative analysis of the Pocillopora damicornis genome highlights role of immune system in coral evolution.</title>
        <authorList>
            <person name="Cunning R."/>
            <person name="Bay R.A."/>
            <person name="Gillette P."/>
            <person name="Baker A.C."/>
            <person name="Traylor-Knowles N."/>
        </authorList>
    </citation>
    <scope>NUCLEOTIDE SEQUENCE [LARGE SCALE GENOMIC DNA]</scope>
    <source>
        <strain evidence="2">RSMAS</strain>
        <tissue evidence="2">Whole animal</tissue>
    </source>
</reference>
<protein>
    <recommendedName>
        <fullName evidence="1">Germinal-centre associated nuclear protein MCM3AP domain-containing protein</fullName>
    </recommendedName>
</protein>
<keyword evidence="3" id="KW-1185">Reference proteome</keyword>
<accession>A0A3M6UY59</accession>